<keyword evidence="2" id="KW-0808">Transferase</keyword>
<sequence length="380" mass="40175">MNSLAGPLAAEFKRVGTATPAGTGSMVRARGHSGAEGQAEGPLRICFPFAGDELGGSHVSARGLMEALDPERYRLLVVPEVPGGTIADFFAAFAQEADPARPRRSFVPGAQFGIGKVLRALLGVPRRVNFLRRNAIDIVHSNDGRSHASWALAARLAGARLIWHHRGDPDARGLRYVAPLLANRIFTVSRFSLPGSGASRAGGSGTGRGKPAAEVVYSPFDTAVTADWAAMRGRIVEEIGCPPDAVLCGWFGNFIQRKRPLEFVAAVERLAALIDRPVVGLMFGDPRNTEVGEALPQRIAQVSGRAAVHMMGFRTPGHEWLAGCDLLMVPAAREPLGRTLVEAMLVGTPVVATDSGGNPEALEGGCGVLCPLDDPEAMAR</sequence>
<organism evidence="3 4">
    <name type="scientific">Novosphingobium lindaniclasticum LE124</name>
    <dbReference type="NCBI Taxonomy" id="1096930"/>
    <lineage>
        <taxon>Bacteria</taxon>
        <taxon>Pseudomonadati</taxon>
        <taxon>Pseudomonadota</taxon>
        <taxon>Alphaproteobacteria</taxon>
        <taxon>Sphingomonadales</taxon>
        <taxon>Sphingomonadaceae</taxon>
        <taxon>Novosphingobium</taxon>
    </lineage>
</organism>
<accession>T0HZJ6</accession>
<comment type="caution">
    <text evidence="3">The sequence shown here is derived from an EMBL/GenBank/DDBJ whole genome shotgun (WGS) entry which is preliminary data.</text>
</comment>
<protein>
    <recommendedName>
        <fullName evidence="5">Glycosyl transferase family 1 domain-containing protein</fullName>
    </recommendedName>
</protein>
<dbReference type="AlphaFoldDB" id="T0HZJ6"/>
<dbReference type="eggNOG" id="COG0438">
    <property type="taxonomic scope" value="Bacteria"/>
</dbReference>
<dbReference type="EMBL" id="ATHL01000038">
    <property type="protein sequence ID" value="EQB18517.1"/>
    <property type="molecule type" value="Genomic_DNA"/>
</dbReference>
<keyword evidence="1" id="KW-0328">Glycosyltransferase</keyword>
<dbReference type="CDD" id="cd03801">
    <property type="entry name" value="GT4_PimA-like"/>
    <property type="match status" value="1"/>
</dbReference>
<dbReference type="PANTHER" id="PTHR12526">
    <property type="entry name" value="GLYCOSYLTRANSFERASE"/>
    <property type="match status" value="1"/>
</dbReference>
<evidence type="ECO:0008006" key="5">
    <source>
        <dbReference type="Google" id="ProtNLM"/>
    </source>
</evidence>
<feature type="non-terminal residue" evidence="3">
    <location>
        <position position="380"/>
    </location>
</feature>
<dbReference type="Pfam" id="PF13692">
    <property type="entry name" value="Glyco_trans_1_4"/>
    <property type="match status" value="1"/>
</dbReference>
<dbReference type="GO" id="GO:0016757">
    <property type="term" value="F:glycosyltransferase activity"/>
    <property type="evidence" value="ECO:0007669"/>
    <property type="project" value="UniProtKB-KW"/>
</dbReference>
<dbReference type="PANTHER" id="PTHR12526:SF510">
    <property type="entry name" value="D-INOSITOL 3-PHOSPHATE GLYCOSYLTRANSFERASE"/>
    <property type="match status" value="1"/>
</dbReference>
<gene>
    <name evidence="3" type="ORF">L284_04215</name>
</gene>
<name>T0HZJ6_9SPHN</name>
<evidence type="ECO:0000256" key="1">
    <source>
        <dbReference type="ARBA" id="ARBA00022676"/>
    </source>
</evidence>
<dbReference type="SUPFAM" id="SSF53756">
    <property type="entry name" value="UDP-Glycosyltransferase/glycogen phosphorylase"/>
    <property type="match status" value="1"/>
</dbReference>
<reference evidence="3 4" key="1">
    <citation type="journal article" date="2013" name="Genome Announc.">
        <title>Genome Sequence of Novosphingobium lindaniclasticum LE124T, Isolated from a Hexachlorocyclohexane Dumpsite.</title>
        <authorList>
            <person name="Saxena A."/>
            <person name="Nayyar N."/>
            <person name="Sangwan N."/>
            <person name="Kumari R."/>
            <person name="Khurana J.P."/>
            <person name="Lal R."/>
        </authorList>
    </citation>
    <scope>NUCLEOTIDE SEQUENCE [LARGE SCALE GENOMIC DNA]</scope>
    <source>
        <strain evidence="3 4">LE124</strain>
    </source>
</reference>
<dbReference type="Proteomes" id="UP000015527">
    <property type="component" value="Unassembled WGS sequence"/>
</dbReference>
<dbReference type="Gene3D" id="3.40.50.2000">
    <property type="entry name" value="Glycogen Phosphorylase B"/>
    <property type="match status" value="2"/>
</dbReference>
<evidence type="ECO:0000313" key="3">
    <source>
        <dbReference type="EMBL" id="EQB18517.1"/>
    </source>
</evidence>
<proteinExistence type="predicted"/>
<keyword evidence="4" id="KW-1185">Reference proteome</keyword>
<evidence type="ECO:0000313" key="4">
    <source>
        <dbReference type="Proteomes" id="UP000015527"/>
    </source>
</evidence>
<evidence type="ECO:0000256" key="2">
    <source>
        <dbReference type="ARBA" id="ARBA00022679"/>
    </source>
</evidence>